<gene>
    <name evidence="2" type="ORF">PAPOLLO_LOCUS5890</name>
</gene>
<name>A0A8S3WFE6_PARAO</name>
<evidence type="ECO:0000256" key="1">
    <source>
        <dbReference type="SAM" id="MobiDB-lite"/>
    </source>
</evidence>
<organism evidence="2 3">
    <name type="scientific">Parnassius apollo</name>
    <name type="common">Apollo butterfly</name>
    <name type="synonym">Papilio apollo</name>
    <dbReference type="NCBI Taxonomy" id="110799"/>
    <lineage>
        <taxon>Eukaryota</taxon>
        <taxon>Metazoa</taxon>
        <taxon>Ecdysozoa</taxon>
        <taxon>Arthropoda</taxon>
        <taxon>Hexapoda</taxon>
        <taxon>Insecta</taxon>
        <taxon>Pterygota</taxon>
        <taxon>Neoptera</taxon>
        <taxon>Endopterygota</taxon>
        <taxon>Lepidoptera</taxon>
        <taxon>Glossata</taxon>
        <taxon>Ditrysia</taxon>
        <taxon>Papilionoidea</taxon>
        <taxon>Papilionidae</taxon>
        <taxon>Parnassiinae</taxon>
        <taxon>Parnassini</taxon>
        <taxon>Parnassius</taxon>
        <taxon>Parnassius</taxon>
    </lineage>
</organism>
<reference evidence="2" key="1">
    <citation type="submission" date="2021-04" db="EMBL/GenBank/DDBJ databases">
        <authorList>
            <person name="Tunstrom K."/>
        </authorList>
    </citation>
    <scope>NUCLEOTIDE SEQUENCE</scope>
</reference>
<protein>
    <submittedName>
        <fullName evidence="2">(apollo) hypothetical protein</fullName>
    </submittedName>
</protein>
<sequence>MMKAEAAKLGLEYTQSNRSDNNHWYGIANPLFNILSAFKIRYDEIRIGVSRIPVGKKGNTTDYVDISQYGLTPAHHVLLEGSTYKPERRSAMAQTLGPLTAVLAAYKSREPYRNMWVEAVKRDFVHIPDAINLCNAMRGKRAEEIAPALSAFADVILIARNAQRAFFPLCFIIYCLGTAGQLKKCIGEADAFKPIWQFYEAMEDTNAKATAIVKKIVINLYVVAQITSPIILGVDFWQVFDLGSDLASEVQFDRKSELPISNSINPVSLNKGLEEYESLSIEQKQIMDNLIQQFDTINTVKIKDMEEYISIDEFDCGESSSTTEVQNSEAGNSASQATLENSNPATKFKVVQKRRAKNPPELQEASKQMSAAFNTLNSVLQTKKNTADKENDDADLFCKLLAKQLKDFPKDEREEIMYEIK</sequence>
<keyword evidence="3" id="KW-1185">Reference proteome</keyword>
<accession>A0A8S3WFE6</accession>
<proteinExistence type="predicted"/>
<dbReference type="EMBL" id="CAJQZP010000359">
    <property type="protein sequence ID" value="CAG4958057.1"/>
    <property type="molecule type" value="Genomic_DNA"/>
</dbReference>
<comment type="caution">
    <text evidence="2">The sequence shown here is derived from an EMBL/GenBank/DDBJ whole genome shotgun (WGS) entry which is preliminary data.</text>
</comment>
<dbReference type="Proteomes" id="UP000691718">
    <property type="component" value="Unassembled WGS sequence"/>
</dbReference>
<evidence type="ECO:0000313" key="3">
    <source>
        <dbReference type="Proteomes" id="UP000691718"/>
    </source>
</evidence>
<dbReference type="OrthoDB" id="7486222at2759"/>
<evidence type="ECO:0000313" key="2">
    <source>
        <dbReference type="EMBL" id="CAG4958057.1"/>
    </source>
</evidence>
<feature type="region of interest" description="Disordered" evidence="1">
    <location>
        <begin position="318"/>
        <end position="345"/>
    </location>
</feature>
<dbReference type="AlphaFoldDB" id="A0A8S3WFE6"/>